<gene>
    <name evidence="2" type="ORF">CTI12_AA046750</name>
</gene>
<keyword evidence="1" id="KW-0732">Signal</keyword>
<keyword evidence="3" id="KW-1185">Reference proteome</keyword>
<protein>
    <submittedName>
        <fullName evidence="2">Disease resistance-responsive (Dirigent-like protein) family protein</fullName>
    </submittedName>
</protein>
<dbReference type="STRING" id="35608.A0A2U1QBY2"/>
<proteinExistence type="predicted"/>
<organism evidence="2 3">
    <name type="scientific">Artemisia annua</name>
    <name type="common">Sweet wormwood</name>
    <dbReference type="NCBI Taxonomy" id="35608"/>
    <lineage>
        <taxon>Eukaryota</taxon>
        <taxon>Viridiplantae</taxon>
        <taxon>Streptophyta</taxon>
        <taxon>Embryophyta</taxon>
        <taxon>Tracheophyta</taxon>
        <taxon>Spermatophyta</taxon>
        <taxon>Magnoliopsida</taxon>
        <taxon>eudicotyledons</taxon>
        <taxon>Gunneridae</taxon>
        <taxon>Pentapetalae</taxon>
        <taxon>asterids</taxon>
        <taxon>campanulids</taxon>
        <taxon>Asterales</taxon>
        <taxon>Asteraceae</taxon>
        <taxon>Asteroideae</taxon>
        <taxon>Anthemideae</taxon>
        <taxon>Artemisiinae</taxon>
        <taxon>Artemisia</taxon>
    </lineage>
</organism>
<feature type="chain" id="PRO_5015693270" evidence="1">
    <location>
        <begin position="34"/>
        <end position="196"/>
    </location>
</feature>
<comment type="caution">
    <text evidence="2">The sequence shown here is derived from an EMBL/GenBank/DDBJ whole genome shotgun (WGS) entry which is preliminary data.</text>
</comment>
<evidence type="ECO:0000256" key="1">
    <source>
        <dbReference type="SAM" id="SignalP"/>
    </source>
</evidence>
<dbReference type="AlphaFoldDB" id="A0A2U1QBY2"/>
<reference evidence="2 3" key="1">
    <citation type="journal article" date="2018" name="Mol. Plant">
        <title>The genome of Artemisia annua provides insight into the evolution of Asteraceae family and artemisinin biosynthesis.</title>
        <authorList>
            <person name="Shen Q."/>
            <person name="Zhang L."/>
            <person name="Liao Z."/>
            <person name="Wang S."/>
            <person name="Yan T."/>
            <person name="Shi P."/>
            <person name="Liu M."/>
            <person name="Fu X."/>
            <person name="Pan Q."/>
            <person name="Wang Y."/>
            <person name="Lv Z."/>
            <person name="Lu X."/>
            <person name="Zhang F."/>
            <person name="Jiang W."/>
            <person name="Ma Y."/>
            <person name="Chen M."/>
            <person name="Hao X."/>
            <person name="Li L."/>
            <person name="Tang Y."/>
            <person name="Lv G."/>
            <person name="Zhou Y."/>
            <person name="Sun X."/>
            <person name="Brodelius P.E."/>
            <person name="Rose J.K.C."/>
            <person name="Tang K."/>
        </authorList>
    </citation>
    <scope>NUCLEOTIDE SEQUENCE [LARGE SCALE GENOMIC DNA]</scope>
    <source>
        <strain evidence="3">cv. Huhao1</strain>
        <tissue evidence="2">Leaf</tissue>
    </source>
</reference>
<dbReference type="EMBL" id="PKPP01000236">
    <property type="protein sequence ID" value="PWA95520.1"/>
    <property type="molecule type" value="Genomic_DNA"/>
</dbReference>
<dbReference type="Proteomes" id="UP000245207">
    <property type="component" value="Unassembled WGS sequence"/>
</dbReference>
<accession>A0A2U1QBY2</accession>
<evidence type="ECO:0000313" key="2">
    <source>
        <dbReference type="EMBL" id="PWA95520.1"/>
    </source>
</evidence>
<feature type="signal peptide" evidence="1">
    <location>
        <begin position="1"/>
        <end position="33"/>
    </location>
</feature>
<evidence type="ECO:0000313" key="3">
    <source>
        <dbReference type="Proteomes" id="UP000245207"/>
    </source>
</evidence>
<sequence>MSKQSLLSVFTILLHINVLTVIAVVNPAPSASGDHVFELYMHDILGGSNPTARRVTGLLGNIYSGQVKYHSLDIYAAGVSGYLNTPNWNNQKQNTPYVYNISDDDVDLHDTDNEGVCLTHNSRRLSETKSESGKKICKFDYSDDESDDEVVCFTRSSRRLSKPKFARENNICKSDNFEDELDAKYRETSIEVLYFL</sequence>
<name>A0A2U1QBY2_ARTAN</name>